<dbReference type="Proteomes" id="UP001168338">
    <property type="component" value="Unassembled WGS sequence"/>
</dbReference>
<dbReference type="NCBIfam" id="NF002806">
    <property type="entry name" value="PRK02948.1"/>
    <property type="match status" value="1"/>
</dbReference>
<dbReference type="SUPFAM" id="SSF50692">
    <property type="entry name" value="ADC-like"/>
    <property type="match status" value="1"/>
</dbReference>
<protein>
    <recommendedName>
        <fullName evidence="3">cysteine desulfurase</fullName>
        <ecNumber evidence="3">2.8.1.7</ecNumber>
    </recommendedName>
</protein>
<dbReference type="PANTHER" id="PTHR11601:SF34">
    <property type="entry name" value="CYSTEINE DESULFURASE"/>
    <property type="match status" value="1"/>
</dbReference>
<evidence type="ECO:0000256" key="7">
    <source>
        <dbReference type="ARBA" id="ARBA00023014"/>
    </source>
</evidence>
<comment type="similarity">
    <text evidence="2">Belongs to the class-V pyridoxal-phosphate-dependent aminotransferase family. NifS/IscS subfamily.</text>
</comment>
<dbReference type="Pfam" id="PF00384">
    <property type="entry name" value="Molybdopterin"/>
    <property type="match status" value="1"/>
</dbReference>
<dbReference type="Gene3D" id="3.90.1150.10">
    <property type="entry name" value="Aspartate Aminotransferase, domain 1"/>
    <property type="match status" value="1"/>
</dbReference>
<keyword evidence="11" id="KW-1185">Reference proteome</keyword>
<dbReference type="RefSeq" id="WP_301664395.1">
    <property type="nucleotide sequence ID" value="NZ_VCYH01000006.1"/>
</dbReference>
<dbReference type="CDD" id="cd02781">
    <property type="entry name" value="MopB_CT_Acetylene-hydratase"/>
    <property type="match status" value="1"/>
</dbReference>
<keyword evidence="5" id="KW-0663">Pyridoxal phosphate</keyword>
<dbReference type="InterPro" id="IPR015422">
    <property type="entry name" value="PyrdxlP-dep_Trfase_small"/>
</dbReference>
<dbReference type="SUPFAM" id="SSF53383">
    <property type="entry name" value="PLP-dependent transferases"/>
    <property type="match status" value="1"/>
</dbReference>
<dbReference type="GO" id="GO:0008483">
    <property type="term" value="F:transaminase activity"/>
    <property type="evidence" value="ECO:0007669"/>
    <property type="project" value="UniProtKB-KW"/>
</dbReference>
<comment type="cofactor">
    <cofactor evidence="1 8">
        <name>pyridoxal 5'-phosphate</name>
        <dbReference type="ChEBI" id="CHEBI:597326"/>
    </cofactor>
</comment>
<dbReference type="InterPro" id="IPR006657">
    <property type="entry name" value="MoPterin_dinucl-bd_dom"/>
</dbReference>
<dbReference type="InterPro" id="IPR006656">
    <property type="entry name" value="Mopterin_OxRdtase"/>
</dbReference>
<name>A0ABT8MBD5_9EURY</name>
<comment type="caution">
    <text evidence="10">The sequence shown here is derived from an EMBL/GenBank/DDBJ whole genome shotgun (WGS) entry which is preliminary data.</text>
</comment>
<evidence type="ECO:0000256" key="5">
    <source>
        <dbReference type="ARBA" id="ARBA00022898"/>
    </source>
</evidence>
<dbReference type="SUPFAM" id="SSF53706">
    <property type="entry name" value="Formate dehydrogenase/DMSO reductase, domains 1-3"/>
    <property type="match status" value="1"/>
</dbReference>
<accession>A0ABT8MBD5</accession>
<dbReference type="InterPro" id="IPR020578">
    <property type="entry name" value="Aminotrans_V_PyrdxlP_BS"/>
</dbReference>
<evidence type="ECO:0000313" key="10">
    <source>
        <dbReference type="EMBL" id="MDN7025249.1"/>
    </source>
</evidence>
<keyword evidence="4" id="KW-0479">Metal-binding</keyword>
<keyword evidence="6" id="KW-0408">Iron</keyword>
<dbReference type="EC" id="2.8.1.7" evidence="3"/>
<evidence type="ECO:0000259" key="9">
    <source>
        <dbReference type="SMART" id="SM00926"/>
    </source>
</evidence>
<dbReference type="Gene3D" id="2.40.40.20">
    <property type="match status" value="1"/>
</dbReference>
<keyword evidence="7" id="KW-0411">Iron-sulfur</keyword>
<dbReference type="InterPro" id="IPR015421">
    <property type="entry name" value="PyrdxlP-dep_Trfase_major"/>
</dbReference>
<evidence type="ECO:0000256" key="3">
    <source>
        <dbReference type="ARBA" id="ARBA00012239"/>
    </source>
</evidence>
<dbReference type="InterPro" id="IPR037949">
    <property type="entry name" value="MopB_CT_Acetylene-hydratase"/>
</dbReference>
<dbReference type="Gene3D" id="3.40.640.10">
    <property type="entry name" value="Type I PLP-dependent aspartate aminotransferase-like (Major domain)"/>
    <property type="match status" value="1"/>
</dbReference>
<dbReference type="EMBL" id="VCYH01000006">
    <property type="protein sequence ID" value="MDN7025249.1"/>
    <property type="molecule type" value="Genomic_DNA"/>
</dbReference>
<evidence type="ECO:0000256" key="2">
    <source>
        <dbReference type="ARBA" id="ARBA00006490"/>
    </source>
</evidence>
<dbReference type="PANTHER" id="PTHR11601">
    <property type="entry name" value="CYSTEINE DESULFURYLASE FAMILY MEMBER"/>
    <property type="match status" value="1"/>
</dbReference>
<dbReference type="InterPro" id="IPR009010">
    <property type="entry name" value="Asp_de-COase-like_dom_sf"/>
</dbReference>
<dbReference type="InterPro" id="IPR015424">
    <property type="entry name" value="PyrdxlP-dep_Trfase"/>
</dbReference>
<dbReference type="Gene3D" id="3.40.50.740">
    <property type="match status" value="1"/>
</dbReference>
<sequence length="1134" mass="124603">MSEKTPRECRGICGICAAGCGVVVTYDDEGRIADVRADEDSELGIICKLGERTPEIVYSKDRVLYPLKRTGPKGTYAFERISWDEAYDIIVQQLLAIKEQHGPEAAAIYTGSGSFELSHCDVFQPKDVAVSSASSVLFPYGSPNTMGVGALCYVAFAMIAPHVTMGRLYINTYSDFENADLILVWGTNPATDFPPRNLQKILEARSRGAEVVVIDPRRTKTVDLADAEWVPIRPGTDGALALGICNVLIEEELYDEEFVRSWTHGFEEFATYVQHFRPEVVEEITGVPAETVTALARRIAQADGATWAMYTGLEYSDSGVQAIRAALVLWALAGQLDVPGGRCLTMLENTFPINRSEYLENPDLNRAIGVDRFPVYTAYRKEAHPIALPESVLLGKPYEIRALIIQAGHLLISWPQTPVWRETLKNLDFLVCVDRHLTADAAYADIVLPATTMYERESYMTYGPIFRIRERIIEPQGEARHDVFIMAELARRLGYGHLYPQDEEAMLRHVLKGSGYSLEDVRAAGGMVQSPTVMMQYRKWEKGLLRPDGRPGFDTPTGKFEIWSTVLEEHGYDPLPVYTEPQESPVSQPERAKEYPLIFNSGARVTTDFHAQHHGIKSLLAERPEPTVTLNTRDAAARGIAHGDRVVVRTVRGQIPLRAIVTNDIVPGAVEANMGGGCHVGPKAWQEANVNELTDLQRYDPISGFPIYKVLLCDVVRADDAAGGTVAIGSGEIEAAADLSALPSSSETERIYLDNNATTPVDPDVWEAMVAFGEKNFGNPSSIYREGKAAKRAVEDARRTLARLLHCTARRVIFTGCCTEANNFLIKGLAFATWGSERKQIITSSVEHSSVLEPIRWLAKFGYQVTELGVDGTGRVRPQDLAAAITPDTLLVSVMTANNETGSIQPIPELVRIAHEQGALFHTDATQAIGKIPVDVQEMDVDFLTLSGHKIYGPKGVGALYIRHGVRLDPLLHGGEQERGVRAGTENVLGIVGLGRAAELAGRHLERMDEVQRLRDRLEIGIREIVPEARLNGHPTERLANTLNMVLPGYRGESVVLALDQEGIGISSGSACHSGSPSPSHVLLAMGISEEDVHCSVRISLGARTTEGEIDRTLAAMDDVLHNRTETVRFVTCR</sequence>
<gene>
    <name evidence="10" type="ORF">FGU65_10160</name>
</gene>
<proteinExistence type="inferred from homology"/>
<keyword evidence="10" id="KW-0808">Transferase</keyword>
<keyword evidence="10" id="KW-0032">Aminotransferase</keyword>
<evidence type="ECO:0000256" key="6">
    <source>
        <dbReference type="ARBA" id="ARBA00023004"/>
    </source>
</evidence>
<dbReference type="InterPro" id="IPR000192">
    <property type="entry name" value="Aminotrans_V_dom"/>
</dbReference>
<dbReference type="Gene3D" id="3.40.228.10">
    <property type="entry name" value="Dimethylsulfoxide Reductase, domain 2"/>
    <property type="match status" value="1"/>
</dbReference>
<reference evidence="10" key="1">
    <citation type="submission" date="2019-05" db="EMBL/GenBank/DDBJ databases">
        <title>Methanoculleus sp. FWC-SCC1, a methanogenic archaeon isolated from deep marine cold seep.</title>
        <authorList>
            <person name="Chen Y.-W."/>
            <person name="Chen S.-C."/>
            <person name="Teng N.-H."/>
            <person name="Lai M.-C."/>
        </authorList>
    </citation>
    <scope>NUCLEOTIDE SEQUENCE</scope>
    <source>
        <strain evidence="10">FWC-SCC1</strain>
    </source>
</reference>
<dbReference type="SMART" id="SM00926">
    <property type="entry name" value="Molybdop_Fe4S4"/>
    <property type="match status" value="1"/>
</dbReference>
<evidence type="ECO:0000256" key="1">
    <source>
        <dbReference type="ARBA" id="ARBA00001933"/>
    </source>
</evidence>
<evidence type="ECO:0000313" key="11">
    <source>
        <dbReference type="Proteomes" id="UP001168338"/>
    </source>
</evidence>
<dbReference type="PROSITE" id="PS00595">
    <property type="entry name" value="AA_TRANSFER_CLASS_5"/>
    <property type="match status" value="1"/>
</dbReference>
<evidence type="ECO:0000256" key="4">
    <source>
        <dbReference type="ARBA" id="ARBA00022723"/>
    </source>
</evidence>
<dbReference type="Gene3D" id="2.20.25.90">
    <property type="entry name" value="ADC-like domains"/>
    <property type="match status" value="1"/>
</dbReference>
<dbReference type="InterPro" id="IPR006963">
    <property type="entry name" value="Mopterin_OxRdtase_4Fe-4S_dom"/>
</dbReference>
<feature type="domain" description="4Fe-4S Mo/W bis-MGD-type" evidence="9">
    <location>
        <begin position="6"/>
        <end position="59"/>
    </location>
</feature>
<dbReference type="Pfam" id="PF01568">
    <property type="entry name" value="Molydop_binding"/>
    <property type="match status" value="1"/>
</dbReference>
<organism evidence="10 11">
    <name type="scientific">Methanoculleus frigidifontis</name>
    <dbReference type="NCBI Taxonomy" id="2584085"/>
    <lineage>
        <taxon>Archaea</taxon>
        <taxon>Methanobacteriati</taxon>
        <taxon>Methanobacteriota</taxon>
        <taxon>Stenosarchaea group</taxon>
        <taxon>Methanomicrobia</taxon>
        <taxon>Methanomicrobiales</taxon>
        <taxon>Methanomicrobiaceae</taxon>
        <taxon>Methanoculleus</taxon>
    </lineage>
</organism>
<dbReference type="Gene3D" id="1.10.260.50">
    <property type="match status" value="1"/>
</dbReference>
<dbReference type="Pfam" id="PF00266">
    <property type="entry name" value="Aminotran_5"/>
    <property type="match status" value="1"/>
</dbReference>
<evidence type="ECO:0000256" key="8">
    <source>
        <dbReference type="RuleBase" id="RU004504"/>
    </source>
</evidence>